<gene>
    <name evidence="7" type="ORF">PAC_02714</name>
</gene>
<feature type="region of interest" description="Disordered" evidence="5">
    <location>
        <begin position="522"/>
        <end position="541"/>
    </location>
</feature>
<evidence type="ECO:0000256" key="1">
    <source>
        <dbReference type="ARBA" id="ARBA00004141"/>
    </source>
</evidence>
<keyword evidence="2 6" id="KW-0812">Transmembrane</keyword>
<feature type="transmembrane region" description="Helical" evidence="6">
    <location>
        <begin position="281"/>
        <end position="300"/>
    </location>
</feature>
<sequence>MAVVQEAPPKADETSPLLAKEPSKPRKWGKSVVYRALLCGFLVTLSFSVTQVPMIYVFRLMTCDAYYETHPEPPPGQDRCSVHAIESGTARAVGLVGASTTFFGVINLFVTGWTIKRFGIKSSLAIQVFWPAVRLAVQNVGVQTGSEAGILIIQLSQIITIIGGPAGYLLSLNSYITEVVGHEERTGALGQLQGCAMFGNALGYLAGGLLADWMNIIAPFRVTLMLFILSCIYVLLALPAIPKSTAVAGLASKGITKFFGPLKTFAPQKWILKDGRTQTEYGAGLLGIGVFLGVLATGYIPVLLQMYATDIFHFGTTANGYLVATNSLIRGLFLTLAFPRIITAGRKWLQPKNPPSDDPSKPHDPPETTMEPTQIDEVEGMENNEEAVEPLASDEKETFQFDLFFTRWSLIADGVLTGAASFVTEGWQMYLIAVLLPLASGTGSSAKGTILQMCPASERADALSAITLVEMVARLTTTSVFGLIFAAFADIGKTYLVFTCNAAVALVGFIVLLFSRFPPDGSKRYKEEPSEPLLAETGAES</sequence>
<dbReference type="GO" id="GO:0016020">
    <property type="term" value="C:membrane"/>
    <property type="evidence" value="ECO:0007669"/>
    <property type="project" value="UniProtKB-SubCell"/>
</dbReference>
<keyword evidence="8" id="KW-1185">Reference proteome</keyword>
<evidence type="ECO:0000313" key="7">
    <source>
        <dbReference type="EMBL" id="CZR52837.1"/>
    </source>
</evidence>
<comment type="subcellular location">
    <subcellularLocation>
        <location evidence="1">Membrane</location>
        <topology evidence="1">Multi-pass membrane protein</topology>
    </subcellularLocation>
</comment>
<dbReference type="GO" id="GO:0022857">
    <property type="term" value="F:transmembrane transporter activity"/>
    <property type="evidence" value="ECO:0007669"/>
    <property type="project" value="InterPro"/>
</dbReference>
<dbReference type="InterPro" id="IPR011701">
    <property type="entry name" value="MFS"/>
</dbReference>
<feature type="transmembrane region" description="Helical" evidence="6">
    <location>
        <begin position="222"/>
        <end position="241"/>
    </location>
</feature>
<feature type="transmembrane region" description="Helical" evidence="6">
    <location>
        <begin position="320"/>
        <end position="342"/>
    </location>
</feature>
<dbReference type="STRING" id="576137.A0A1L7WJ84"/>
<protein>
    <submittedName>
        <fullName evidence="7">Uncharacterized protein</fullName>
    </submittedName>
</protein>
<evidence type="ECO:0000313" key="8">
    <source>
        <dbReference type="Proteomes" id="UP000184330"/>
    </source>
</evidence>
<dbReference type="PANTHER" id="PTHR23507">
    <property type="entry name" value="ZGC:174356"/>
    <property type="match status" value="1"/>
</dbReference>
<feature type="region of interest" description="Disordered" evidence="5">
    <location>
        <begin position="348"/>
        <end position="391"/>
    </location>
</feature>
<keyword evidence="3 6" id="KW-1133">Transmembrane helix</keyword>
<dbReference type="Gene3D" id="1.20.1250.20">
    <property type="entry name" value="MFS general substrate transporter like domains"/>
    <property type="match status" value="1"/>
</dbReference>
<dbReference type="AlphaFoldDB" id="A0A1L7WJ84"/>
<proteinExistence type="predicted"/>
<evidence type="ECO:0000256" key="2">
    <source>
        <dbReference type="ARBA" id="ARBA00022692"/>
    </source>
</evidence>
<dbReference type="SUPFAM" id="SSF103473">
    <property type="entry name" value="MFS general substrate transporter"/>
    <property type="match status" value="2"/>
</dbReference>
<dbReference type="OrthoDB" id="5204190at2759"/>
<dbReference type="InterPro" id="IPR036259">
    <property type="entry name" value="MFS_trans_sf"/>
</dbReference>
<evidence type="ECO:0000256" key="6">
    <source>
        <dbReference type="SAM" id="Phobius"/>
    </source>
</evidence>
<feature type="transmembrane region" description="Helical" evidence="6">
    <location>
        <begin position="32"/>
        <end position="58"/>
    </location>
</feature>
<keyword evidence="4 6" id="KW-0472">Membrane</keyword>
<dbReference type="PANTHER" id="PTHR23507:SF13">
    <property type="entry name" value="MFS GENERAL SUBSTRATE TRANSPORTER"/>
    <property type="match status" value="1"/>
</dbReference>
<name>A0A1L7WJ84_9HELO</name>
<evidence type="ECO:0000256" key="5">
    <source>
        <dbReference type="SAM" id="MobiDB-lite"/>
    </source>
</evidence>
<feature type="transmembrane region" description="Helical" evidence="6">
    <location>
        <begin position="195"/>
        <end position="216"/>
    </location>
</feature>
<feature type="transmembrane region" description="Helical" evidence="6">
    <location>
        <begin position="429"/>
        <end position="450"/>
    </location>
</feature>
<feature type="transmembrane region" description="Helical" evidence="6">
    <location>
        <begin position="92"/>
        <end position="115"/>
    </location>
</feature>
<feature type="transmembrane region" description="Helical" evidence="6">
    <location>
        <begin position="462"/>
        <end position="489"/>
    </location>
</feature>
<dbReference type="Proteomes" id="UP000184330">
    <property type="component" value="Unassembled WGS sequence"/>
</dbReference>
<evidence type="ECO:0000256" key="3">
    <source>
        <dbReference type="ARBA" id="ARBA00022989"/>
    </source>
</evidence>
<feature type="compositionally biased region" description="Acidic residues" evidence="5">
    <location>
        <begin position="374"/>
        <end position="388"/>
    </location>
</feature>
<feature type="transmembrane region" description="Helical" evidence="6">
    <location>
        <begin position="495"/>
        <end position="514"/>
    </location>
</feature>
<accession>A0A1L7WJ84</accession>
<organism evidence="7 8">
    <name type="scientific">Phialocephala subalpina</name>
    <dbReference type="NCBI Taxonomy" id="576137"/>
    <lineage>
        <taxon>Eukaryota</taxon>
        <taxon>Fungi</taxon>
        <taxon>Dikarya</taxon>
        <taxon>Ascomycota</taxon>
        <taxon>Pezizomycotina</taxon>
        <taxon>Leotiomycetes</taxon>
        <taxon>Helotiales</taxon>
        <taxon>Mollisiaceae</taxon>
        <taxon>Phialocephala</taxon>
        <taxon>Phialocephala fortinii species complex</taxon>
    </lineage>
</organism>
<dbReference type="Pfam" id="PF07690">
    <property type="entry name" value="MFS_1"/>
    <property type="match status" value="1"/>
</dbReference>
<feature type="region of interest" description="Disordered" evidence="5">
    <location>
        <begin position="1"/>
        <end position="24"/>
    </location>
</feature>
<dbReference type="EMBL" id="FJOG01000003">
    <property type="protein sequence ID" value="CZR52837.1"/>
    <property type="molecule type" value="Genomic_DNA"/>
</dbReference>
<reference evidence="7 8" key="1">
    <citation type="submission" date="2016-03" db="EMBL/GenBank/DDBJ databases">
        <authorList>
            <person name="Ploux O."/>
        </authorList>
    </citation>
    <scope>NUCLEOTIDE SEQUENCE [LARGE SCALE GENOMIC DNA]</scope>
    <source>
        <strain evidence="7 8">UAMH 11012</strain>
    </source>
</reference>
<evidence type="ECO:0000256" key="4">
    <source>
        <dbReference type="ARBA" id="ARBA00023136"/>
    </source>
</evidence>